<sequence>MDPFPRTSTPPARPTRSLPKRFRLGLYTVEGFITFAQIKNHLALLDVAELRAEVEATPEERFPFLPSTPDQRWAWFVGLSVERFERWCRALRPHHASKKLTLPPLDVLMVWHAYMLSPGWYSEDTNRIEALKGLRDAGIAFGAALAIDQPLQRRIHRGTLYTETRPMDHERAQNIKKTMMSTDSLKRPTTWISDETYTDFVLEEANCKPETLKRRLSRNMHNQGGRLLVDRIMSVYVDDKMFSVELVGVVSVPCFLDLTWEFPKSFFIPTLDIDLVWHTHQLMTTVYAHDTSTHMDRYIDHNDKVEESQLTNSFDDTCQKWKSKYGLNYMDCNPPAGSSKARAHHVPPKRDNILATTGPSVHNTLRGRKLQFCRLIRERERAQLLPLGVVPVIVWEVDAGVEAEAEVEADRRVDAEAVQVVVVVAVVGVAVEVAGVGVEEVAGAVNET</sequence>
<keyword evidence="2" id="KW-1185">Reference proteome</keyword>
<dbReference type="AlphaFoldDB" id="A0AAD6S0V7"/>
<dbReference type="PANTHER" id="PTHR34365:SF7">
    <property type="entry name" value="GLYCINE-RICH DOMAIN-CONTAINING PROTEIN 1"/>
    <property type="match status" value="1"/>
</dbReference>
<dbReference type="Proteomes" id="UP001218188">
    <property type="component" value="Unassembled WGS sequence"/>
</dbReference>
<proteinExistence type="predicted"/>
<comment type="caution">
    <text evidence="1">The sequence shown here is derived from an EMBL/GenBank/DDBJ whole genome shotgun (WGS) entry which is preliminary data.</text>
</comment>
<accession>A0AAD6S0V7</accession>
<dbReference type="EMBL" id="JARJCM010000376">
    <property type="protein sequence ID" value="KAJ7017845.1"/>
    <property type="molecule type" value="Genomic_DNA"/>
</dbReference>
<dbReference type="PANTHER" id="PTHR34365">
    <property type="entry name" value="ENOLASE (DUF1399)"/>
    <property type="match status" value="1"/>
</dbReference>
<reference evidence="1" key="1">
    <citation type="submission" date="2023-03" db="EMBL/GenBank/DDBJ databases">
        <title>Massive genome expansion in bonnet fungi (Mycena s.s.) driven by repeated elements and novel gene families across ecological guilds.</title>
        <authorList>
            <consortium name="Lawrence Berkeley National Laboratory"/>
            <person name="Harder C.B."/>
            <person name="Miyauchi S."/>
            <person name="Viragh M."/>
            <person name="Kuo A."/>
            <person name="Thoen E."/>
            <person name="Andreopoulos B."/>
            <person name="Lu D."/>
            <person name="Skrede I."/>
            <person name="Drula E."/>
            <person name="Henrissat B."/>
            <person name="Morin E."/>
            <person name="Kohler A."/>
            <person name="Barry K."/>
            <person name="LaButti K."/>
            <person name="Morin E."/>
            <person name="Salamov A."/>
            <person name="Lipzen A."/>
            <person name="Mereny Z."/>
            <person name="Hegedus B."/>
            <person name="Baldrian P."/>
            <person name="Stursova M."/>
            <person name="Weitz H."/>
            <person name="Taylor A."/>
            <person name="Grigoriev I.V."/>
            <person name="Nagy L.G."/>
            <person name="Martin F."/>
            <person name="Kauserud H."/>
        </authorList>
    </citation>
    <scope>NUCLEOTIDE SEQUENCE</scope>
    <source>
        <strain evidence="1">CBHHK200</strain>
    </source>
</reference>
<gene>
    <name evidence="1" type="ORF">C8F04DRAFT_1199873</name>
</gene>
<evidence type="ECO:0000313" key="2">
    <source>
        <dbReference type="Proteomes" id="UP001218188"/>
    </source>
</evidence>
<name>A0AAD6S0V7_9AGAR</name>
<organism evidence="1 2">
    <name type="scientific">Mycena alexandri</name>
    <dbReference type="NCBI Taxonomy" id="1745969"/>
    <lineage>
        <taxon>Eukaryota</taxon>
        <taxon>Fungi</taxon>
        <taxon>Dikarya</taxon>
        <taxon>Basidiomycota</taxon>
        <taxon>Agaricomycotina</taxon>
        <taxon>Agaricomycetes</taxon>
        <taxon>Agaricomycetidae</taxon>
        <taxon>Agaricales</taxon>
        <taxon>Marasmiineae</taxon>
        <taxon>Mycenaceae</taxon>
        <taxon>Mycena</taxon>
    </lineage>
</organism>
<protein>
    <submittedName>
        <fullName evidence="1">Uncharacterized protein</fullName>
    </submittedName>
</protein>
<evidence type="ECO:0000313" key="1">
    <source>
        <dbReference type="EMBL" id="KAJ7017845.1"/>
    </source>
</evidence>
<dbReference type="Pfam" id="PF07173">
    <property type="entry name" value="GRDP-like"/>
    <property type="match status" value="1"/>
</dbReference>
<dbReference type="InterPro" id="IPR009836">
    <property type="entry name" value="GRDP-like"/>
</dbReference>